<sequence>MTESTRSGRRLLRLGGWALGAVAALAVLGVLLFAGGVVWLFAVALPAHARKTAEVERDMARTRGIEAQAALTRAAADGSLTDDEIHDAVGGPVWDVRRMPDRWTVRTELDGGEAPVCFSYDITRPFGPGTSVTATELPTCPPITPD</sequence>
<keyword evidence="3" id="KW-1185">Reference proteome</keyword>
<dbReference type="RefSeq" id="WP_189335369.1">
    <property type="nucleotide sequence ID" value="NZ_AP023356.1"/>
</dbReference>
<evidence type="ECO:0000313" key="3">
    <source>
        <dbReference type="Proteomes" id="UP000676967"/>
    </source>
</evidence>
<gene>
    <name evidence="2" type="ORF">Aiant_91420</name>
</gene>
<dbReference type="Proteomes" id="UP000676967">
    <property type="component" value="Chromosome"/>
</dbReference>
<evidence type="ECO:0000313" key="2">
    <source>
        <dbReference type="EMBL" id="BCJ48485.1"/>
    </source>
</evidence>
<keyword evidence="1" id="KW-0472">Membrane</keyword>
<proteinExistence type="predicted"/>
<keyword evidence="1" id="KW-1133">Transmembrane helix</keyword>
<name>A0ABM7M9Y4_9ACTN</name>
<reference evidence="2 3" key="1">
    <citation type="submission" date="2020-08" db="EMBL/GenBank/DDBJ databases">
        <title>Whole genome shotgun sequence of Actinoplanes ianthinogenes NBRC 13996.</title>
        <authorList>
            <person name="Komaki H."/>
            <person name="Tamura T."/>
        </authorList>
    </citation>
    <scope>NUCLEOTIDE SEQUENCE [LARGE SCALE GENOMIC DNA]</scope>
    <source>
        <strain evidence="2 3">NBRC 13996</strain>
    </source>
</reference>
<protein>
    <submittedName>
        <fullName evidence="2">Uncharacterized protein</fullName>
    </submittedName>
</protein>
<organism evidence="2 3">
    <name type="scientific">Actinoplanes ianthinogenes</name>
    <dbReference type="NCBI Taxonomy" id="122358"/>
    <lineage>
        <taxon>Bacteria</taxon>
        <taxon>Bacillati</taxon>
        <taxon>Actinomycetota</taxon>
        <taxon>Actinomycetes</taxon>
        <taxon>Micromonosporales</taxon>
        <taxon>Micromonosporaceae</taxon>
        <taxon>Actinoplanes</taxon>
    </lineage>
</organism>
<keyword evidence="1" id="KW-0812">Transmembrane</keyword>
<dbReference type="EMBL" id="AP023356">
    <property type="protein sequence ID" value="BCJ48485.1"/>
    <property type="molecule type" value="Genomic_DNA"/>
</dbReference>
<evidence type="ECO:0000256" key="1">
    <source>
        <dbReference type="SAM" id="Phobius"/>
    </source>
</evidence>
<accession>A0ABM7M9Y4</accession>
<feature type="transmembrane region" description="Helical" evidence="1">
    <location>
        <begin position="12"/>
        <end position="42"/>
    </location>
</feature>